<feature type="compositionally biased region" description="Low complexity" evidence="1">
    <location>
        <begin position="39"/>
        <end position="59"/>
    </location>
</feature>
<dbReference type="EMBL" id="JBAWTH010000124">
    <property type="protein sequence ID" value="KAL2275893.1"/>
    <property type="molecule type" value="Genomic_DNA"/>
</dbReference>
<keyword evidence="2" id="KW-0472">Membrane</keyword>
<keyword evidence="4" id="KW-1185">Reference proteome</keyword>
<evidence type="ECO:0000256" key="1">
    <source>
        <dbReference type="SAM" id="MobiDB-lite"/>
    </source>
</evidence>
<name>A0ABR4E0D0_9PEZI</name>
<gene>
    <name evidence="3" type="ORF">FJTKL_01448</name>
</gene>
<protein>
    <submittedName>
        <fullName evidence="3">Uncharacterized protein</fullName>
    </submittedName>
</protein>
<feature type="transmembrane region" description="Helical" evidence="2">
    <location>
        <begin position="310"/>
        <end position="333"/>
    </location>
</feature>
<accession>A0ABR4E0D0</accession>
<keyword evidence="2" id="KW-1133">Transmembrane helix</keyword>
<evidence type="ECO:0000313" key="3">
    <source>
        <dbReference type="EMBL" id="KAL2275892.1"/>
    </source>
</evidence>
<evidence type="ECO:0000313" key="4">
    <source>
        <dbReference type="Proteomes" id="UP001600888"/>
    </source>
</evidence>
<evidence type="ECO:0000256" key="2">
    <source>
        <dbReference type="SAM" id="Phobius"/>
    </source>
</evidence>
<feature type="compositionally biased region" description="Polar residues" evidence="1">
    <location>
        <begin position="29"/>
        <end position="38"/>
    </location>
</feature>
<feature type="transmembrane region" description="Helical" evidence="2">
    <location>
        <begin position="283"/>
        <end position="304"/>
    </location>
</feature>
<dbReference type="EMBL" id="JBAWTH010000124">
    <property type="protein sequence ID" value="KAL2275892.1"/>
    <property type="molecule type" value="Genomic_DNA"/>
</dbReference>
<reference evidence="3 4" key="1">
    <citation type="submission" date="2024-03" db="EMBL/GenBank/DDBJ databases">
        <title>A high-quality draft genome sequence of Diaporthe vaccinii, a causative agent of upright dieback and viscid rot disease in cranberry plants.</title>
        <authorList>
            <person name="Sarrasin M."/>
            <person name="Lang B.F."/>
            <person name="Burger G."/>
        </authorList>
    </citation>
    <scope>NUCLEOTIDE SEQUENCE [LARGE SCALE GENOMIC DNA]</scope>
    <source>
        <strain evidence="3 4">IS7</strain>
    </source>
</reference>
<keyword evidence="2" id="KW-0812">Transmembrane</keyword>
<dbReference type="Proteomes" id="UP001600888">
    <property type="component" value="Unassembled WGS sequence"/>
</dbReference>
<feature type="region of interest" description="Disordered" evidence="1">
    <location>
        <begin position="1"/>
        <end position="88"/>
    </location>
</feature>
<comment type="caution">
    <text evidence="3">The sequence shown here is derived from an EMBL/GenBank/DDBJ whole genome shotgun (WGS) entry which is preliminary data.</text>
</comment>
<organism evidence="3 4">
    <name type="scientific">Diaporthe vaccinii</name>
    <dbReference type="NCBI Taxonomy" id="105482"/>
    <lineage>
        <taxon>Eukaryota</taxon>
        <taxon>Fungi</taxon>
        <taxon>Dikarya</taxon>
        <taxon>Ascomycota</taxon>
        <taxon>Pezizomycotina</taxon>
        <taxon>Sordariomycetes</taxon>
        <taxon>Sordariomycetidae</taxon>
        <taxon>Diaporthales</taxon>
        <taxon>Diaporthaceae</taxon>
        <taxon>Diaporthe</taxon>
        <taxon>Diaporthe eres species complex</taxon>
    </lineage>
</organism>
<sequence>MYSDVQELYDGGAADLEQELRRAADGAARSTSSSNNTPQGTTQRQGSNSSSTSSMSGSTLAPRPGANSTPGASGGGGSQSGSISTVDTGPGPQITDRFVLLCVNGPRFPQLRAYIEVRRSYQPSFHPETPTVVKISVGWMYRVWKSSQKLTTEVFKMLRLRWLVWWIGGDVFFVPKSADFVKFEVIPIKENHIPEILESTCLPPEEEVLNKKTYHYAPCPQQVQNPLLQIPWLHILFEPGMHTSDFWTKRTPKKLVQMLSYSSPEPVIGWGVHIVEGPSWHALAVLIIIFGVLSLAISLLYSAVTSDVSSGFALGACFIAAETMMVTWVLAVATTSLRYNK</sequence>
<proteinExistence type="predicted"/>